<proteinExistence type="predicted"/>
<accession>A0A1M6GIL6</accession>
<dbReference type="Pfam" id="PF03544">
    <property type="entry name" value="TonB_C"/>
    <property type="match status" value="1"/>
</dbReference>
<evidence type="ECO:0000313" key="4">
    <source>
        <dbReference type="Proteomes" id="UP000184050"/>
    </source>
</evidence>
<evidence type="ECO:0000313" key="3">
    <source>
        <dbReference type="EMBL" id="SHJ09758.1"/>
    </source>
</evidence>
<protein>
    <submittedName>
        <fullName evidence="3">TonB protein C-terminal</fullName>
    </submittedName>
</protein>
<dbReference type="STRING" id="1168035.SAMN05444280_1117"/>
<feature type="signal peptide" evidence="1">
    <location>
        <begin position="1"/>
        <end position="18"/>
    </location>
</feature>
<dbReference type="InterPro" id="IPR037682">
    <property type="entry name" value="TonB_C"/>
</dbReference>
<dbReference type="EMBL" id="FQZE01000011">
    <property type="protein sequence ID" value="SHJ09758.1"/>
    <property type="molecule type" value="Genomic_DNA"/>
</dbReference>
<dbReference type="RefSeq" id="WP_073168411.1">
    <property type="nucleotide sequence ID" value="NZ_FQZE01000011.1"/>
</dbReference>
<organism evidence="3 4">
    <name type="scientific">Tangfeifania diversioriginum</name>
    <dbReference type="NCBI Taxonomy" id="1168035"/>
    <lineage>
        <taxon>Bacteria</taxon>
        <taxon>Pseudomonadati</taxon>
        <taxon>Bacteroidota</taxon>
        <taxon>Bacteroidia</taxon>
        <taxon>Marinilabiliales</taxon>
        <taxon>Prolixibacteraceae</taxon>
        <taxon>Tangfeifania</taxon>
    </lineage>
</organism>
<gene>
    <name evidence="3" type="ORF">SAMN05444280_1117</name>
</gene>
<dbReference type="Proteomes" id="UP000184050">
    <property type="component" value="Unassembled WGS sequence"/>
</dbReference>
<dbReference type="Gene3D" id="3.30.1150.10">
    <property type="match status" value="1"/>
</dbReference>
<feature type="chain" id="PRO_5013223339" evidence="1">
    <location>
        <begin position="19"/>
        <end position="292"/>
    </location>
</feature>
<reference evidence="3 4" key="1">
    <citation type="submission" date="2016-11" db="EMBL/GenBank/DDBJ databases">
        <authorList>
            <person name="Jaros S."/>
            <person name="Januszkiewicz K."/>
            <person name="Wedrychowicz H."/>
        </authorList>
    </citation>
    <scope>NUCLEOTIDE SEQUENCE [LARGE SCALE GENOMIC DNA]</scope>
    <source>
        <strain evidence="3 4">DSM 27063</strain>
    </source>
</reference>
<dbReference type="GO" id="GO:0055085">
    <property type="term" value="P:transmembrane transport"/>
    <property type="evidence" value="ECO:0007669"/>
    <property type="project" value="InterPro"/>
</dbReference>
<dbReference type="OrthoDB" id="9812355at2"/>
<evidence type="ECO:0000259" key="2">
    <source>
        <dbReference type="Pfam" id="PF03544"/>
    </source>
</evidence>
<sequence length="292" mass="34264">MKKLIVILLFLFPCGLSGQNDTVLFIGVNGKIGEVNTKIFKKEIKYRSDKRVRVRTSRWEDGEWMRTFTEKIKIEKPSVFSVTVRGKTFSREKLTRTFSPKNDSLFKFTDWQRGQIKREGFTLSKLPLILHGTVTEFYPNGNKKSVSEYVENELVSNRNRKENGENYIDNVFYSVDTEPRFSLGMPYLHDHILKTFQESEVDISDVEGRIVVGFVVMENGEIDGIRIEEGMTRELNNLALQAFHTLPDKWVPAQLNGQPVRYYQLFPINFIYRYFDFDYLELKGSMLYWEIN</sequence>
<dbReference type="AlphaFoldDB" id="A0A1M6GIL6"/>
<name>A0A1M6GIL6_9BACT</name>
<feature type="domain" description="TonB C-terminal" evidence="2">
    <location>
        <begin position="205"/>
        <end position="270"/>
    </location>
</feature>
<keyword evidence="4" id="KW-1185">Reference proteome</keyword>
<evidence type="ECO:0000256" key="1">
    <source>
        <dbReference type="SAM" id="SignalP"/>
    </source>
</evidence>
<keyword evidence="1" id="KW-0732">Signal</keyword>
<dbReference type="SUPFAM" id="SSF74653">
    <property type="entry name" value="TolA/TonB C-terminal domain"/>
    <property type="match status" value="1"/>
</dbReference>